<evidence type="ECO:0000313" key="1">
    <source>
        <dbReference type="EMBL" id="KAI5672879.1"/>
    </source>
</evidence>
<organism evidence="1 2">
    <name type="scientific">Catharanthus roseus</name>
    <name type="common">Madagascar periwinkle</name>
    <name type="synonym">Vinca rosea</name>
    <dbReference type="NCBI Taxonomy" id="4058"/>
    <lineage>
        <taxon>Eukaryota</taxon>
        <taxon>Viridiplantae</taxon>
        <taxon>Streptophyta</taxon>
        <taxon>Embryophyta</taxon>
        <taxon>Tracheophyta</taxon>
        <taxon>Spermatophyta</taxon>
        <taxon>Magnoliopsida</taxon>
        <taxon>eudicotyledons</taxon>
        <taxon>Gunneridae</taxon>
        <taxon>Pentapetalae</taxon>
        <taxon>asterids</taxon>
        <taxon>lamiids</taxon>
        <taxon>Gentianales</taxon>
        <taxon>Apocynaceae</taxon>
        <taxon>Rauvolfioideae</taxon>
        <taxon>Vinceae</taxon>
        <taxon>Catharanthinae</taxon>
        <taxon>Catharanthus</taxon>
    </lineage>
</organism>
<gene>
    <name evidence="1" type="ORF">M9H77_13243</name>
</gene>
<keyword evidence="2" id="KW-1185">Reference proteome</keyword>
<comment type="caution">
    <text evidence="1">The sequence shown here is derived from an EMBL/GenBank/DDBJ whole genome shotgun (WGS) entry which is preliminary data.</text>
</comment>
<evidence type="ECO:0000313" key="2">
    <source>
        <dbReference type="Proteomes" id="UP001060085"/>
    </source>
</evidence>
<protein>
    <submittedName>
        <fullName evidence="1">Uncharacterized protein</fullName>
    </submittedName>
</protein>
<accession>A0ACC0BJY8</accession>
<proteinExistence type="predicted"/>
<dbReference type="Proteomes" id="UP001060085">
    <property type="component" value="Linkage Group LG03"/>
</dbReference>
<sequence>MCDLQLKKPQLSPIWNRLLFVVSLIGSKGCLGGSGWPPKPSVGDSRMNRPPSLFIAVFASIPVHEVRELAVRKERERYRGRRLPEPVIPSRLRPLSGGFNTQSSFSLTSAPRRGIAAARRLFSSLVTFRFQLLSHLFDFLPAVSWRRVPAPFNSNSHQQNGTLAKKYVEIYEKQNHYCLQNLFIGHSFENCTSDALQIDFPDPFTFSAASPTTFAADFADSWTASMVVLKLFPAAFVIVSPAFLCP</sequence>
<reference evidence="2" key="1">
    <citation type="journal article" date="2023" name="Nat. Plants">
        <title>Single-cell RNA sequencing provides a high-resolution roadmap for understanding the multicellular compartmentation of specialized metabolism.</title>
        <authorList>
            <person name="Sun S."/>
            <person name="Shen X."/>
            <person name="Li Y."/>
            <person name="Li Y."/>
            <person name="Wang S."/>
            <person name="Li R."/>
            <person name="Zhang H."/>
            <person name="Shen G."/>
            <person name="Guo B."/>
            <person name="Wei J."/>
            <person name="Xu J."/>
            <person name="St-Pierre B."/>
            <person name="Chen S."/>
            <person name="Sun C."/>
        </authorList>
    </citation>
    <scope>NUCLEOTIDE SEQUENCE [LARGE SCALE GENOMIC DNA]</scope>
</reference>
<dbReference type="EMBL" id="CM044703">
    <property type="protein sequence ID" value="KAI5672879.1"/>
    <property type="molecule type" value="Genomic_DNA"/>
</dbReference>
<name>A0ACC0BJY8_CATRO</name>